<reference evidence="4" key="1">
    <citation type="journal article" date="2019" name="Int. J. Syst. Evol. Microbiol.">
        <title>The Global Catalogue of Microorganisms (GCM) 10K type strain sequencing project: providing services to taxonomists for standard genome sequencing and annotation.</title>
        <authorList>
            <consortium name="The Broad Institute Genomics Platform"/>
            <consortium name="The Broad Institute Genome Sequencing Center for Infectious Disease"/>
            <person name="Wu L."/>
            <person name="Ma J."/>
        </authorList>
    </citation>
    <scope>NUCLEOTIDE SEQUENCE [LARGE SCALE GENOMIC DNA]</scope>
    <source>
        <strain evidence="4">CECT 7184</strain>
    </source>
</reference>
<dbReference type="PANTHER" id="PTHR43861:SF3">
    <property type="entry name" value="PUTATIVE (AFU_ORTHOLOGUE AFUA_2G14390)-RELATED"/>
    <property type="match status" value="1"/>
</dbReference>
<comment type="caution">
    <text evidence="3">The sequence shown here is derived from an EMBL/GenBank/DDBJ whole genome shotgun (WGS) entry which is preliminary data.</text>
</comment>
<dbReference type="EMBL" id="JAUFQU010000001">
    <property type="protein sequence ID" value="MDN3707091.1"/>
    <property type="molecule type" value="Genomic_DNA"/>
</dbReference>
<organism evidence="3 4">
    <name type="scientific">Paenimyroides ceti</name>
    <dbReference type="NCBI Taxonomy" id="395087"/>
    <lineage>
        <taxon>Bacteria</taxon>
        <taxon>Pseudomonadati</taxon>
        <taxon>Bacteroidota</taxon>
        <taxon>Flavobacteriia</taxon>
        <taxon>Flavobacteriales</taxon>
        <taxon>Flavobacteriaceae</taxon>
        <taxon>Paenimyroides</taxon>
    </lineage>
</organism>
<evidence type="ECO:0000313" key="4">
    <source>
        <dbReference type="Proteomes" id="UP001242368"/>
    </source>
</evidence>
<keyword evidence="3" id="KW-0489">Methyltransferase</keyword>
<dbReference type="PANTHER" id="PTHR43861">
    <property type="entry name" value="TRANS-ACONITATE 2-METHYLTRANSFERASE-RELATED"/>
    <property type="match status" value="1"/>
</dbReference>
<evidence type="ECO:0000313" key="3">
    <source>
        <dbReference type="EMBL" id="MDN3707091.1"/>
    </source>
</evidence>
<proteinExistence type="predicted"/>
<keyword evidence="4" id="KW-1185">Reference proteome</keyword>
<dbReference type="Pfam" id="PF13649">
    <property type="entry name" value="Methyltransf_25"/>
    <property type="match status" value="1"/>
</dbReference>
<dbReference type="GO" id="GO:0032259">
    <property type="term" value="P:methylation"/>
    <property type="evidence" value="ECO:0007669"/>
    <property type="project" value="UniProtKB-KW"/>
</dbReference>
<feature type="domain" description="Methyltransferase" evidence="2">
    <location>
        <begin position="65"/>
        <end position="158"/>
    </location>
</feature>
<gene>
    <name evidence="3" type="ORF">QW060_08080</name>
</gene>
<protein>
    <submittedName>
        <fullName evidence="3">Methyltransferase domain-containing protein</fullName>
    </submittedName>
</protein>
<name>A0ABT8CTJ8_9FLAO</name>
<accession>A0ABT8CTJ8</accession>
<dbReference type="GO" id="GO:0008168">
    <property type="term" value="F:methyltransferase activity"/>
    <property type="evidence" value="ECO:0007669"/>
    <property type="project" value="UniProtKB-KW"/>
</dbReference>
<dbReference type="RefSeq" id="WP_290363131.1">
    <property type="nucleotide sequence ID" value="NZ_JAUFQU010000001.1"/>
</dbReference>
<dbReference type="SUPFAM" id="SSF53335">
    <property type="entry name" value="S-adenosyl-L-methionine-dependent methyltransferases"/>
    <property type="match status" value="1"/>
</dbReference>
<dbReference type="Gene3D" id="3.40.50.150">
    <property type="entry name" value="Vaccinia Virus protein VP39"/>
    <property type="match status" value="1"/>
</dbReference>
<dbReference type="Proteomes" id="UP001242368">
    <property type="component" value="Unassembled WGS sequence"/>
</dbReference>
<evidence type="ECO:0000259" key="2">
    <source>
        <dbReference type="Pfam" id="PF13649"/>
    </source>
</evidence>
<dbReference type="InterPro" id="IPR029063">
    <property type="entry name" value="SAM-dependent_MTases_sf"/>
</dbReference>
<keyword evidence="1" id="KW-0808">Transferase</keyword>
<dbReference type="CDD" id="cd02440">
    <property type="entry name" value="AdoMet_MTases"/>
    <property type="match status" value="1"/>
</dbReference>
<evidence type="ECO:0000256" key="1">
    <source>
        <dbReference type="ARBA" id="ARBA00022679"/>
    </source>
</evidence>
<sequence>MRKIQTEKRSEEQEIMDDFLLKGEELRNALDKIAAINRLLGGNKVTLSGLKRLLKQENKNHTFTIVDAGCGNGDMLRMLADYAKKEHYKFLLIGIDANAYTVDYAAKLSEAYPNISYKCMDLFEDDFKKLKYDVVLSTLTLHHFKDEEILEIMRSFYKNSTIGIVINDLERSKTAYRLFQLLCTIFGLNHMSREDGLLSILRGFKKQELIHFSQKLGFRKYNVTWKWAFRYEWIIFKK</sequence>
<dbReference type="InterPro" id="IPR041698">
    <property type="entry name" value="Methyltransf_25"/>
</dbReference>